<dbReference type="WBParaSite" id="JU765_v2.g18154.t1">
    <property type="protein sequence ID" value="JU765_v2.g18154.t1"/>
    <property type="gene ID" value="JU765_v2.g18154"/>
</dbReference>
<accession>A0AC34QPK6</accession>
<dbReference type="Proteomes" id="UP000887576">
    <property type="component" value="Unplaced"/>
</dbReference>
<evidence type="ECO:0000313" key="2">
    <source>
        <dbReference type="WBParaSite" id="JU765_v2.g18154.t1"/>
    </source>
</evidence>
<name>A0AC34QPK6_9BILA</name>
<protein>
    <submittedName>
        <fullName evidence="2">Uncharacterized protein</fullName>
    </submittedName>
</protein>
<sequence>MAGHKVLVALSAFVVFFVVSHVSADPDTDVRNIWDDVKSMRVTELRKSALACPLPVVGSSCPEDTPLYYFACCGELNSSCCFRLQDWVIAVLAIMTILVILSIVVNLIRCLCCY</sequence>
<reference evidence="2" key="1">
    <citation type="submission" date="2022-11" db="UniProtKB">
        <authorList>
            <consortium name="WormBaseParasite"/>
        </authorList>
    </citation>
    <scope>IDENTIFICATION</scope>
</reference>
<evidence type="ECO:0000313" key="1">
    <source>
        <dbReference type="Proteomes" id="UP000887576"/>
    </source>
</evidence>
<proteinExistence type="predicted"/>
<organism evidence="1 2">
    <name type="scientific">Panagrolaimus sp. JU765</name>
    <dbReference type="NCBI Taxonomy" id="591449"/>
    <lineage>
        <taxon>Eukaryota</taxon>
        <taxon>Metazoa</taxon>
        <taxon>Ecdysozoa</taxon>
        <taxon>Nematoda</taxon>
        <taxon>Chromadorea</taxon>
        <taxon>Rhabditida</taxon>
        <taxon>Tylenchina</taxon>
        <taxon>Panagrolaimomorpha</taxon>
        <taxon>Panagrolaimoidea</taxon>
        <taxon>Panagrolaimidae</taxon>
        <taxon>Panagrolaimus</taxon>
    </lineage>
</organism>